<proteinExistence type="predicted"/>
<dbReference type="EMBL" id="GGEC01064158">
    <property type="protein sequence ID" value="MBX44642.1"/>
    <property type="molecule type" value="Transcribed_RNA"/>
</dbReference>
<name>A0A2P2NQ66_RHIMU</name>
<reference evidence="1" key="1">
    <citation type="submission" date="2018-02" db="EMBL/GenBank/DDBJ databases">
        <title>Rhizophora mucronata_Transcriptome.</title>
        <authorList>
            <person name="Meera S.P."/>
            <person name="Sreeshan A."/>
            <person name="Augustine A."/>
        </authorList>
    </citation>
    <scope>NUCLEOTIDE SEQUENCE</scope>
    <source>
        <tissue evidence="1">Leaf</tissue>
    </source>
</reference>
<dbReference type="AlphaFoldDB" id="A0A2P2NQ66"/>
<accession>A0A2P2NQ66</accession>
<sequence length="17" mass="2015">MTSIMFSNIRCSNRIQN</sequence>
<evidence type="ECO:0000313" key="1">
    <source>
        <dbReference type="EMBL" id="MBX44642.1"/>
    </source>
</evidence>
<organism evidence="1">
    <name type="scientific">Rhizophora mucronata</name>
    <name type="common">Asiatic mangrove</name>
    <dbReference type="NCBI Taxonomy" id="61149"/>
    <lineage>
        <taxon>Eukaryota</taxon>
        <taxon>Viridiplantae</taxon>
        <taxon>Streptophyta</taxon>
        <taxon>Embryophyta</taxon>
        <taxon>Tracheophyta</taxon>
        <taxon>Spermatophyta</taxon>
        <taxon>Magnoliopsida</taxon>
        <taxon>eudicotyledons</taxon>
        <taxon>Gunneridae</taxon>
        <taxon>Pentapetalae</taxon>
        <taxon>rosids</taxon>
        <taxon>fabids</taxon>
        <taxon>Malpighiales</taxon>
        <taxon>Rhizophoraceae</taxon>
        <taxon>Rhizophora</taxon>
    </lineage>
</organism>
<protein>
    <submittedName>
        <fullName evidence="1">Uncharacterized protein</fullName>
    </submittedName>
</protein>